<evidence type="ECO:0000256" key="1">
    <source>
        <dbReference type="SAM" id="MobiDB-lite"/>
    </source>
</evidence>
<proteinExistence type="predicted"/>
<dbReference type="EMBL" id="KN818224">
    <property type="protein sequence ID" value="KIL70476.1"/>
    <property type="molecule type" value="Genomic_DNA"/>
</dbReference>
<feature type="compositionally biased region" description="Pro residues" evidence="1">
    <location>
        <begin position="189"/>
        <end position="200"/>
    </location>
</feature>
<feature type="compositionally biased region" description="Acidic residues" evidence="1">
    <location>
        <begin position="531"/>
        <end position="559"/>
    </location>
</feature>
<evidence type="ECO:0000313" key="2">
    <source>
        <dbReference type="EMBL" id="KIL70476.1"/>
    </source>
</evidence>
<feature type="region of interest" description="Disordered" evidence="1">
    <location>
        <begin position="665"/>
        <end position="803"/>
    </location>
</feature>
<gene>
    <name evidence="2" type="ORF">M378DRAFT_625113</name>
</gene>
<dbReference type="Proteomes" id="UP000054549">
    <property type="component" value="Unassembled WGS sequence"/>
</dbReference>
<feature type="compositionally biased region" description="Acidic residues" evidence="1">
    <location>
        <begin position="574"/>
        <end position="584"/>
    </location>
</feature>
<sequence length="803" mass="88830">MNATLPEVFDLSSLSRALDEDIAAQKHAAIDYVPMDVDDEWTPAPVLHMDNAPRPWYNPEPQPAWNNLDLELEDPHVENASQDVPGWYVNLRGSNDTPRPIWRNLALTPAPTLPAPRPWHNPEPQPAWNNLELELDNPSVKNVPQDVPGWYVNARGQNDQPRHTWRNLLPVVSVRRVENAHVRDRSPTPSVPAPRPWQNPEPQPMWNNLELKLESPAVENARQVQNQDVPGSYVHRREQNDQPHHTGGTFMPVVSVRRIKNALVRETTTPAPTASMVLDRKEQKAPALAVPPLATKAEKASVFGVPVSATKVEKALVRVAPSPARKARVPGISASTRKAENACALGVLASVKKACALAVPFSARKIEKSRAPSIPTPSPRAPVPSKSIPIRLKPVVPPRIDFTNMSSSSKVKLEDMPKVDEHPVQTCISWPTLAYIVQPGSPKATTSYHYQNSPTTPTHHTRAEKDVVMIENDCIDPTISVPSTEDEDTTSDDTHLAHLTEPLQPVVDHAEDGEPTVDRNAAPEDVGTGDANEEDSASAENTEEAGEDKSEETEEETEEERQARIARLMTEVFGDGEDSDDEEPPPAKDSTSAASEALTMDATESITDWSLDTPDDVGTEGNGSVEVADRDEENEDIQANYRAQLLTEIFGDGVEDGQIVQEVPLVPAHVPATRDPRKRKREDDGPSPMANLVNMNSRKRTRDGEAPPAPTLVTRDPRKRRREDDALPMANLVGMDSKKRKRDGEAPPAPTLVTRDPRKRKREDEIPPVLSVVTRDPRKRKREDEIPPVLSVVTRDPRKRLKG</sequence>
<name>A0A0C2XLS0_AMAMK</name>
<reference evidence="2 3" key="1">
    <citation type="submission" date="2014-04" db="EMBL/GenBank/DDBJ databases">
        <title>Evolutionary Origins and Diversification of the Mycorrhizal Mutualists.</title>
        <authorList>
            <consortium name="DOE Joint Genome Institute"/>
            <consortium name="Mycorrhizal Genomics Consortium"/>
            <person name="Kohler A."/>
            <person name="Kuo A."/>
            <person name="Nagy L.G."/>
            <person name="Floudas D."/>
            <person name="Copeland A."/>
            <person name="Barry K.W."/>
            <person name="Cichocki N."/>
            <person name="Veneault-Fourrey C."/>
            <person name="LaButti K."/>
            <person name="Lindquist E.A."/>
            <person name="Lipzen A."/>
            <person name="Lundell T."/>
            <person name="Morin E."/>
            <person name="Murat C."/>
            <person name="Riley R."/>
            <person name="Ohm R."/>
            <person name="Sun H."/>
            <person name="Tunlid A."/>
            <person name="Henrissat B."/>
            <person name="Grigoriev I.V."/>
            <person name="Hibbett D.S."/>
            <person name="Martin F."/>
        </authorList>
    </citation>
    <scope>NUCLEOTIDE SEQUENCE [LARGE SCALE GENOMIC DNA]</scope>
    <source>
        <strain evidence="2 3">Koide BX008</strain>
    </source>
</reference>
<accession>A0A0C2XLS0</accession>
<evidence type="ECO:0000313" key="3">
    <source>
        <dbReference type="Proteomes" id="UP000054549"/>
    </source>
</evidence>
<keyword evidence="3" id="KW-1185">Reference proteome</keyword>
<dbReference type="AlphaFoldDB" id="A0A0C2XLS0"/>
<feature type="region of interest" description="Disordered" evidence="1">
    <location>
        <begin position="180"/>
        <end position="200"/>
    </location>
</feature>
<dbReference type="HOGENOM" id="CLU_350524_0_0_1"/>
<feature type="region of interest" description="Disordered" evidence="1">
    <location>
        <begin position="442"/>
        <end position="463"/>
    </location>
</feature>
<feature type="region of interest" description="Disordered" evidence="1">
    <location>
        <begin position="499"/>
        <end position="636"/>
    </location>
</feature>
<organism evidence="2 3">
    <name type="scientific">Amanita muscaria (strain Koide BX008)</name>
    <dbReference type="NCBI Taxonomy" id="946122"/>
    <lineage>
        <taxon>Eukaryota</taxon>
        <taxon>Fungi</taxon>
        <taxon>Dikarya</taxon>
        <taxon>Basidiomycota</taxon>
        <taxon>Agaricomycotina</taxon>
        <taxon>Agaricomycetes</taxon>
        <taxon>Agaricomycetidae</taxon>
        <taxon>Agaricales</taxon>
        <taxon>Pluteineae</taxon>
        <taxon>Amanitaceae</taxon>
        <taxon>Amanita</taxon>
    </lineage>
</organism>
<dbReference type="InParanoid" id="A0A0C2XLS0"/>
<feature type="compositionally biased region" description="Polar residues" evidence="1">
    <location>
        <begin position="443"/>
        <end position="458"/>
    </location>
</feature>
<protein>
    <submittedName>
        <fullName evidence="2">Uncharacterized protein</fullName>
    </submittedName>
</protein>